<keyword evidence="1" id="KW-0479">Metal-binding</keyword>
<name>A0AAD4MQK8_9BILA</name>
<evidence type="ECO:0000313" key="6">
    <source>
        <dbReference type="Proteomes" id="UP001201812"/>
    </source>
</evidence>
<dbReference type="InterPro" id="IPR013154">
    <property type="entry name" value="ADH-like_N"/>
</dbReference>
<dbReference type="PANTHER" id="PTHR43401">
    <property type="entry name" value="L-THREONINE 3-DEHYDROGENASE"/>
    <property type="match status" value="1"/>
</dbReference>
<evidence type="ECO:0000256" key="3">
    <source>
        <dbReference type="ARBA" id="ARBA00023002"/>
    </source>
</evidence>
<proteinExistence type="predicted"/>
<dbReference type="InterPro" id="IPR011032">
    <property type="entry name" value="GroES-like_sf"/>
</dbReference>
<dbReference type="GO" id="GO:0008270">
    <property type="term" value="F:zinc ion binding"/>
    <property type="evidence" value="ECO:0007669"/>
    <property type="project" value="InterPro"/>
</dbReference>
<feature type="domain" description="Alcohol dehydrogenase-like N-terminal" evidence="4">
    <location>
        <begin position="29"/>
        <end position="122"/>
    </location>
</feature>
<dbReference type="AlphaFoldDB" id="A0AAD4MQK8"/>
<dbReference type="Pfam" id="PF08240">
    <property type="entry name" value="ADH_N"/>
    <property type="match status" value="1"/>
</dbReference>
<dbReference type="InterPro" id="IPR050129">
    <property type="entry name" value="Zn_alcohol_dh"/>
</dbReference>
<comment type="caution">
    <text evidence="5">The sequence shown here is derived from an EMBL/GenBank/DDBJ whole genome shotgun (WGS) entry which is preliminary data.</text>
</comment>
<dbReference type="GO" id="GO:0016491">
    <property type="term" value="F:oxidoreductase activity"/>
    <property type="evidence" value="ECO:0007669"/>
    <property type="project" value="UniProtKB-KW"/>
</dbReference>
<protein>
    <submittedName>
        <fullName evidence="5">Alcohol dehydrogenase groES-like domain-containing protein</fullName>
    </submittedName>
</protein>
<evidence type="ECO:0000256" key="2">
    <source>
        <dbReference type="ARBA" id="ARBA00022833"/>
    </source>
</evidence>
<dbReference type="Gene3D" id="3.90.180.10">
    <property type="entry name" value="Medium-chain alcohol dehydrogenases, catalytic domain"/>
    <property type="match status" value="1"/>
</dbReference>
<reference evidence="5" key="1">
    <citation type="submission" date="2022-01" db="EMBL/GenBank/DDBJ databases">
        <title>Genome Sequence Resource for Two Populations of Ditylenchus destructor, the Migratory Endoparasitic Phytonematode.</title>
        <authorList>
            <person name="Zhang H."/>
            <person name="Lin R."/>
            <person name="Xie B."/>
        </authorList>
    </citation>
    <scope>NUCLEOTIDE SEQUENCE</scope>
    <source>
        <strain evidence="5">BazhouSP</strain>
    </source>
</reference>
<evidence type="ECO:0000256" key="1">
    <source>
        <dbReference type="ARBA" id="ARBA00022723"/>
    </source>
</evidence>
<keyword evidence="3" id="KW-0560">Oxidoreductase</keyword>
<gene>
    <name evidence="5" type="ORF">DdX_14790</name>
</gene>
<dbReference type="Proteomes" id="UP001201812">
    <property type="component" value="Unassembled WGS sequence"/>
</dbReference>
<dbReference type="SUPFAM" id="SSF50129">
    <property type="entry name" value="GroES-like"/>
    <property type="match status" value="1"/>
</dbReference>
<dbReference type="PANTHER" id="PTHR43401:SF2">
    <property type="entry name" value="L-THREONINE 3-DEHYDROGENASE"/>
    <property type="match status" value="1"/>
</dbReference>
<evidence type="ECO:0000313" key="5">
    <source>
        <dbReference type="EMBL" id="KAI1703651.1"/>
    </source>
</evidence>
<dbReference type="EMBL" id="JAKKPZ010000079">
    <property type="protein sequence ID" value="KAI1703651.1"/>
    <property type="molecule type" value="Genomic_DNA"/>
</dbReference>
<keyword evidence="2" id="KW-0862">Zinc</keyword>
<dbReference type="InterPro" id="IPR002328">
    <property type="entry name" value="ADH_Zn_CS"/>
</dbReference>
<sequence>MQKSTMEAIVCYAPKDYRYERNVPRPVAGPNEIVIKIKACGICTSDCKCWQGAKACWGGIPNPITGEIKESWIKPPVTPGHEFFGHIVEMGEGAKEHFVSNEDERFQIGDRVGVKNFFGFVISTSKNPEYQKSGQGRVKNLEKQHTVPRIMHFLYLGIKTNSRFGLSMVENLYTVIPRYTAHIGTGDFVRYIESAVNRVCGLSR</sequence>
<organism evidence="5 6">
    <name type="scientific">Ditylenchus destructor</name>
    <dbReference type="NCBI Taxonomy" id="166010"/>
    <lineage>
        <taxon>Eukaryota</taxon>
        <taxon>Metazoa</taxon>
        <taxon>Ecdysozoa</taxon>
        <taxon>Nematoda</taxon>
        <taxon>Chromadorea</taxon>
        <taxon>Rhabditida</taxon>
        <taxon>Tylenchina</taxon>
        <taxon>Tylenchomorpha</taxon>
        <taxon>Sphaerularioidea</taxon>
        <taxon>Anguinidae</taxon>
        <taxon>Anguininae</taxon>
        <taxon>Ditylenchus</taxon>
    </lineage>
</organism>
<accession>A0AAD4MQK8</accession>
<dbReference type="PROSITE" id="PS00059">
    <property type="entry name" value="ADH_ZINC"/>
    <property type="match status" value="1"/>
</dbReference>
<keyword evidence="6" id="KW-1185">Reference proteome</keyword>
<evidence type="ECO:0000259" key="4">
    <source>
        <dbReference type="Pfam" id="PF08240"/>
    </source>
</evidence>